<comment type="caution">
    <text evidence="4">The sequence shown here is derived from an EMBL/GenBank/DDBJ whole genome shotgun (WGS) entry which is preliminary data.</text>
</comment>
<keyword evidence="2" id="KW-0472">Membrane</keyword>
<feature type="region of interest" description="Disordered" evidence="1">
    <location>
        <begin position="58"/>
        <end position="149"/>
    </location>
</feature>
<dbReference type="Gene3D" id="3.30.1150.10">
    <property type="match status" value="1"/>
</dbReference>
<reference evidence="4 5" key="1">
    <citation type="submission" date="2024-09" db="EMBL/GenBank/DDBJ databases">
        <authorList>
            <person name="Sun Q."/>
            <person name="Mori K."/>
        </authorList>
    </citation>
    <scope>NUCLEOTIDE SEQUENCE [LARGE SCALE GENOMIC DNA]</scope>
    <source>
        <strain evidence="4 5">NCAIM B.02537</strain>
    </source>
</reference>
<evidence type="ECO:0000313" key="5">
    <source>
        <dbReference type="Proteomes" id="UP001589943"/>
    </source>
</evidence>
<evidence type="ECO:0000256" key="2">
    <source>
        <dbReference type="SAM" id="Phobius"/>
    </source>
</evidence>
<dbReference type="EMBL" id="JBHLTL010000001">
    <property type="protein sequence ID" value="MFC0588575.1"/>
    <property type="molecule type" value="Genomic_DNA"/>
</dbReference>
<feature type="compositionally biased region" description="Basic and acidic residues" evidence="1">
    <location>
        <begin position="82"/>
        <end position="92"/>
    </location>
</feature>
<organism evidence="4 5">
    <name type="scientific">Novosphingobium aquiterrae</name>
    <dbReference type="NCBI Taxonomy" id="624388"/>
    <lineage>
        <taxon>Bacteria</taxon>
        <taxon>Pseudomonadati</taxon>
        <taxon>Pseudomonadota</taxon>
        <taxon>Alphaproteobacteria</taxon>
        <taxon>Sphingomonadales</taxon>
        <taxon>Sphingomonadaceae</taxon>
        <taxon>Novosphingobium</taxon>
    </lineage>
</organism>
<feature type="domain" description="TonB C-terminal" evidence="3">
    <location>
        <begin position="172"/>
        <end position="235"/>
    </location>
</feature>
<sequence length="243" mass="24674">MDSQEDELDISSPRRVKIGVAIGVVLLQVAVVLGLIRAFAPDFAAKAVDAVVSTFTVTVTTPPPKPPEPPREEKMSGASGEIGKKAVPRETKAPVPKIPIAKSPAPKAASTGSADTSGAKDRGTGTGAGGTGSGTGSGAGGNGDGGGAASKAVHISGQLNSARDFPIPAGGREARIGKSVIIALTVSPSGRATACKVYRPSGLPDTDAATCRLAMDKLRFKPAMNSAGEPVTSTFYWQQKFFF</sequence>
<accession>A0ABV6PFF9</accession>
<dbReference type="Pfam" id="PF03544">
    <property type="entry name" value="TonB_C"/>
    <property type="match status" value="1"/>
</dbReference>
<keyword evidence="2" id="KW-1133">Transmembrane helix</keyword>
<dbReference type="Proteomes" id="UP001589943">
    <property type="component" value="Unassembled WGS sequence"/>
</dbReference>
<name>A0ABV6PFF9_9SPHN</name>
<feature type="compositionally biased region" description="Gly residues" evidence="1">
    <location>
        <begin position="124"/>
        <end position="148"/>
    </location>
</feature>
<protein>
    <submittedName>
        <fullName evidence="4">Energy transducer TonB</fullName>
    </submittedName>
</protein>
<feature type="transmembrane region" description="Helical" evidence="2">
    <location>
        <begin position="20"/>
        <end position="40"/>
    </location>
</feature>
<evidence type="ECO:0000256" key="1">
    <source>
        <dbReference type="SAM" id="MobiDB-lite"/>
    </source>
</evidence>
<dbReference type="SUPFAM" id="SSF74653">
    <property type="entry name" value="TolA/TonB C-terminal domain"/>
    <property type="match status" value="1"/>
</dbReference>
<proteinExistence type="predicted"/>
<feature type="compositionally biased region" description="Low complexity" evidence="1">
    <location>
        <begin position="93"/>
        <end position="117"/>
    </location>
</feature>
<evidence type="ECO:0000259" key="3">
    <source>
        <dbReference type="Pfam" id="PF03544"/>
    </source>
</evidence>
<gene>
    <name evidence="4" type="ORF">ACFFF7_04050</name>
</gene>
<dbReference type="InterPro" id="IPR037682">
    <property type="entry name" value="TonB_C"/>
</dbReference>
<keyword evidence="5" id="KW-1185">Reference proteome</keyword>
<dbReference type="RefSeq" id="WP_379480071.1">
    <property type="nucleotide sequence ID" value="NZ_JBHLTL010000001.1"/>
</dbReference>
<evidence type="ECO:0000313" key="4">
    <source>
        <dbReference type="EMBL" id="MFC0588575.1"/>
    </source>
</evidence>
<keyword evidence="2" id="KW-0812">Transmembrane</keyword>